<feature type="transmembrane region" description="Helical" evidence="1">
    <location>
        <begin position="1364"/>
        <end position="1391"/>
    </location>
</feature>
<reference evidence="3" key="1">
    <citation type="submission" date="2022-10" db="EMBL/GenBank/DDBJ databases">
        <title>Adaptive evolution leads to modifications in subtelomeric GC content in a zoonotic Cryptosporidium species.</title>
        <authorList>
            <person name="Li J."/>
            <person name="Feng Y."/>
            <person name="Xiao L."/>
        </authorList>
    </citation>
    <scope>NUCLEOTIDE SEQUENCE</scope>
    <source>
        <strain evidence="3">33844</strain>
    </source>
</reference>
<feature type="chain" id="PRO_5039159665" evidence="2">
    <location>
        <begin position="22"/>
        <end position="1402"/>
    </location>
</feature>
<keyword evidence="2" id="KW-0732">Signal</keyword>
<feature type="transmembrane region" description="Helical" evidence="1">
    <location>
        <begin position="1235"/>
        <end position="1259"/>
    </location>
</feature>
<keyword evidence="1" id="KW-0472">Membrane</keyword>
<feature type="transmembrane region" description="Helical" evidence="1">
    <location>
        <begin position="1192"/>
        <end position="1214"/>
    </location>
</feature>
<accession>A0A9D5DLQ7</accession>
<comment type="caution">
    <text evidence="3">The sequence shown here is derived from an EMBL/GenBank/DDBJ whole genome shotgun (WGS) entry which is preliminary data.</text>
</comment>
<evidence type="ECO:0000256" key="1">
    <source>
        <dbReference type="SAM" id="Phobius"/>
    </source>
</evidence>
<organism evidence="3">
    <name type="scientific">Cryptosporidium canis</name>
    <dbReference type="NCBI Taxonomy" id="195482"/>
    <lineage>
        <taxon>Eukaryota</taxon>
        <taxon>Sar</taxon>
        <taxon>Alveolata</taxon>
        <taxon>Apicomplexa</taxon>
        <taxon>Conoidasida</taxon>
        <taxon>Coccidia</taxon>
        <taxon>Eucoccidiorida</taxon>
        <taxon>Eimeriorina</taxon>
        <taxon>Cryptosporidiidae</taxon>
        <taxon>Cryptosporidium</taxon>
    </lineage>
</organism>
<gene>
    <name evidence="3" type="ORF">OJ253_1195</name>
</gene>
<feature type="transmembrane region" description="Helical" evidence="1">
    <location>
        <begin position="1279"/>
        <end position="1304"/>
    </location>
</feature>
<sequence length="1402" mass="161899">MCKIKQLVFSILVIYLNIVISNCKGCGNKNDPFQQNIQNNADFKYFEVSVTSSAGLNTIKSIKEHISALDNYNDQSYGSIGGLNDSINTNVSSIEDDVLFMESFISSFSTQSNISSPFSTNGVTVSSIPVHEFSCNSDTIFDTSTDDMHTSIYHHLISKLIPDLDQINRTVSVIPWKVMDNAIQIMLPEIQKLSYVLTIISTSISNNIELLKFYSNSSDIKSVQWEALQMASFARGYSRYILETASLAASLVLIAPKSKEPSIFSDIRFFSTLEYPREILKRLREGHIKKKKNYECTAFFDNIDIYNSCILCVSIFLTLYSRIQCQFIEVGVSRESILGVRWLEEIHSHLTQLNKLLLSIWNHFVVERHTNSSHYTPPKPTISWMAFKLKLYEEFRMGVNFQQRIKQNSELYLNDNIFFNRYSKKDSDIDSYIGLKCMNFISNMQDLNSTEVYIIEEIIKVYNEIIDSMNYSQTEMMFGSITKLSNSLVSIAVVLGTYGDRSLINLTLQSLREKYDISNDSCRKLHRDVVISDNFDHSVLTNIYVKYIYCKNSLNLQINRQISLQYRFELSQKFLRKILISTRNSLFEKIRERATYKKNVNISFDNSFTKYLSQFQIILGFTKIIRSKSNEINYNLGELLKFTDDSILSLEKFKIKLVSFIFNNRYFFLEKGITEELNDISYPLTPMTISLGPYLFDILGKNLKMTVNKLRSKISLLNKLISFSRAILVKRRRTVNNRSNYLEKNKTLYSTALRIYNNRDELIVINNFTKFLYKTLKSLGKTSFKTAVPKQFVDKNYHFDFGKDDRCNLKNNILALKETELIGCKLFNKVLEMIQIDELFSLLQKQFINIDNTERKIYYEVSVLFDEIWPDRHFNGNKVQFRNISSRLYTLKSLLENIMIFNGIARNSLVPYLQGMKNSACLYDFLIGNIGNLEKDVSEFPFDINTRGFGAFFKRLGNTMKGIFNRTVRKRNKEKKTIEKEVTRLSRALFSLEPYVINIDISFNLNIEKLRFVKIESQERIRKLFYLYTHCIYSTLKSTVSSGSMEKHLPTSIKDEWSEFIKHLNIVQASLLSQLYLILPLFINNLEIRNTANLIIKQVNSSQSLTNMSNQKITIINGELCRVPNVNRAESSDISPLIPILSNRREIREDNILNRTFLKVSILFWIALVIWVIFGVVLSLSNSIIIGYCFHFLTLFISLLMSGFVQTLLAYMLLKNNYEESSRLKSYLSLNPMTLVTGFNFTSFVLMALTFILLGVPMLNVNQVINYEALVPNWKKSLVAISGPIFHLVFGQMLSSIYLIGVFFIRDALIGELSKFLILGMRLQAFLLIINLIPLPPITNGYKAISPYLPESITRDISNAKDTLIFFVLSTLLFIFISQSTLVISIVDFIVNKVYFMDKAIN</sequence>
<name>A0A9D5DLQ7_9CRYT</name>
<dbReference type="EMBL" id="JAPCXC010000025">
    <property type="protein sequence ID" value="KAJ1610345.1"/>
    <property type="molecule type" value="Genomic_DNA"/>
</dbReference>
<evidence type="ECO:0000256" key="2">
    <source>
        <dbReference type="SAM" id="SignalP"/>
    </source>
</evidence>
<dbReference type="OrthoDB" id="340494at2759"/>
<keyword evidence="1" id="KW-1133">Transmembrane helix</keyword>
<feature type="transmembrane region" description="Helical" evidence="1">
    <location>
        <begin position="1162"/>
        <end position="1186"/>
    </location>
</feature>
<keyword evidence="1" id="KW-0812">Transmembrane</keyword>
<feature type="signal peptide" evidence="2">
    <location>
        <begin position="1"/>
        <end position="21"/>
    </location>
</feature>
<proteinExistence type="predicted"/>
<feature type="transmembrane region" description="Helical" evidence="1">
    <location>
        <begin position="1316"/>
        <end position="1333"/>
    </location>
</feature>
<dbReference type="Proteomes" id="UP001067231">
    <property type="component" value="Unassembled WGS sequence"/>
</dbReference>
<evidence type="ECO:0000313" key="3">
    <source>
        <dbReference type="EMBL" id="KAJ1610345.1"/>
    </source>
</evidence>
<protein>
    <submittedName>
        <fullName evidence="3">Signal peptide-containing protein</fullName>
    </submittedName>
</protein>